<dbReference type="STRING" id="43700.ENSMALP00000030886"/>
<reference evidence="4" key="1">
    <citation type="submission" date="2025-08" db="UniProtKB">
        <authorList>
            <consortium name="Ensembl"/>
        </authorList>
    </citation>
    <scope>IDENTIFICATION</scope>
</reference>
<dbReference type="PANTHER" id="PTHR11346">
    <property type="entry name" value="GALECTIN"/>
    <property type="match status" value="1"/>
</dbReference>
<dbReference type="GO" id="GO:0001772">
    <property type="term" value="C:immunological synapse"/>
    <property type="evidence" value="ECO:0007669"/>
    <property type="project" value="TreeGrafter"/>
</dbReference>
<dbReference type="Proteomes" id="UP000261600">
    <property type="component" value="Unplaced"/>
</dbReference>
<dbReference type="GO" id="GO:0005615">
    <property type="term" value="C:extracellular space"/>
    <property type="evidence" value="ECO:0007669"/>
    <property type="project" value="TreeGrafter"/>
</dbReference>
<dbReference type="SMART" id="SM00908">
    <property type="entry name" value="Gal-bind_lectin"/>
    <property type="match status" value="1"/>
</dbReference>
<protein>
    <recommendedName>
        <fullName evidence="2">Galectin</fullName>
    </recommendedName>
</protein>
<dbReference type="GO" id="GO:0048030">
    <property type="term" value="F:disaccharide binding"/>
    <property type="evidence" value="ECO:0007669"/>
    <property type="project" value="TreeGrafter"/>
</dbReference>
<name>A0A3Q3KLR1_MONAL</name>
<dbReference type="GO" id="GO:0043236">
    <property type="term" value="F:laminin binding"/>
    <property type="evidence" value="ECO:0007669"/>
    <property type="project" value="TreeGrafter"/>
</dbReference>
<dbReference type="GO" id="GO:0019863">
    <property type="term" value="F:IgE binding"/>
    <property type="evidence" value="ECO:0007669"/>
    <property type="project" value="TreeGrafter"/>
</dbReference>
<dbReference type="Pfam" id="PF00337">
    <property type="entry name" value="Gal-bind_lectin"/>
    <property type="match status" value="1"/>
</dbReference>
<feature type="domain" description="Galectin" evidence="3">
    <location>
        <begin position="1"/>
        <end position="83"/>
    </location>
</feature>
<dbReference type="GO" id="GO:0005634">
    <property type="term" value="C:nucleus"/>
    <property type="evidence" value="ECO:0007669"/>
    <property type="project" value="TreeGrafter"/>
</dbReference>
<dbReference type="PROSITE" id="PS51304">
    <property type="entry name" value="GALECTIN"/>
    <property type="match status" value="1"/>
</dbReference>
<evidence type="ECO:0000313" key="4">
    <source>
        <dbReference type="Ensembl" id="ENSMALP00000030886.1"/>
    </source>
</evidence>
<dbReference type="PANTHER" id="PTHR11346:SF179">
    <property type="entry name" value="GALECTIN"/>
    <property type="match status" value="1"/>
</dbReference>
<dbReference type="InterPro" id="IPR013320">
    <property type="entry name" value="ConA-like_dom_sf"/>
</dbReference>
<proteinExistence type="predicted"/>
<dbReference type="InterPro" id="IPR001079">
    <property type="entry name" value="Galectin_CRD"/>
</dbReference>
<dbReference type="GO" id="GO:0050918">
    <property type="term" value="P:positive chemotaxis"/>
    <property type="evidence" value="ECO:0007669"/>
    <property type="project" value="TreeGrafter"/>
</dbReference>
<dbReference type="GO" id="GO:0045806">
    <property type="term" value="P:negative regulation of endocytosis"/>
    <property type="evidence" value="ECO:0007669"/>
    <property type="project" value="TreeGrafter"/>
</dbReference>
<dbReference type="CDD" id="cd00070">
    <property type="entry name" value="GLECT"/>
    <property type="match status" value="1"/>
</dbReference>
<evidence type="ECO:0000259" key="3">
    <source>
        <dbReference type="PROSITE" id="PS51304"/>
    </source>
</evidence>
<dbReference type="GO" id="GO:0090280">
    <property type="term" value="P:positive regulation of calcium ion import"/>
    <property type="evidence" value="ECO:0007669"/>
    <property type="project" value="TreeGrafter"/>
</dbReference>
<dbReference type="SUPFAM" id="SSF49899">
    <property type="entry name" value="Concanavalin A-like lectins/glucanases"/>
    <property type="match status" value="1"/>
</dbReference>
<keyword evidence="5" id="KW-1185">Reference proteome</keyword>
<organism evidence="4 5">
    <name type="scientific">Monopterus albus</name>
    <name type="common">Swamp eel</name>
    <dbReference type="NCBI Taxonomy" id="43700"/>
    <lineage>
        <taxon>Eukaryota</taxon>
        <taxon>Metazoa</taxon>
        <taxon>Chordata</taxon>
        <taxon>Craniata</taxon>
        <taxon>Vertebrata</taxon>
        <taxon>Euteleostomi</taxon>
        <taxon>Actinopterygii</taxon>
        <taxon>Neopterygii</taxon>
        <taxon>Teleostei</taxon>
        <taxon>Neoteleostei</taxon>
        <taxon>Acanthomorphata</taxon>
        <taxon>Anabantaria</taxon>
        <taxon>Synbranchiformes</taxon>
        <taxon>Synbranchidae</taxon>
        <taxon>Monopterus</taxon>
    </lineage>
</organism>
<dbReference type="Ensembl" id="ENSMALT00000031432.1">
    <property type="protein sequence ID" value="ENSMALP00000030886.1"/>
    <property type="gene ID" value="ENSMALG00000021352.1"/>
</dbReference>
<keyword evidence="1 2" id="KW-0430">Lectin</keyword>
<dbReference type="GO" id="GO:0002548">
    <property type="term" value="P:monocyte chemotaxis"/>
    <property type="evidence" value="ECO:0007669"/>
    <property type="project" value="TreeGrafter"/>
</dbReference>
<dbReference type="Gene3D" id="2.60.120.200">
    <property type="match status" value="1"/>
</dbReference>
<sequence length="83" mass="9532">RTKVVIKNVFFSFSPDIIHHIIESNEIHVDFVKGPDIAFHFNPRFNEQTVVRNSNLGGCWGPEERDGGFPFVRGQRFEVATVM</sequence>
<evidence type="ECO:0000256" key="1">
    <source>
        <dbReference type="ARBA" id="ARBA00022734"/>
    </source>
</evidence>
<evidence type="ECO:0000313" key="5">
    <source>
        <dbReference type="Proteomes" id="UP000261600"/>
    </source>
</evidence>
<dbReference type="InterPro" id="IPR044156">
    <property type="entry name" value="Galectin-like"/>
</dbReference>
<accession>A0A3Q3KLR1</accession>
<reference evidence="4" key="2">
    <citation type="submission" date="2025-09" db="UniProtKB">
        <authorList>
            <consortium name="Ensembl"/>
        </authorList>
    </citation>
    <scope>IDENTIFICATION</scope>
</reference>
<dbReference type="GO" id="GO:0005737">
    <property type="term" value="C:cytoplasm"/>
    <property type="evidence" value="ECO:0007669"/>
    <property type="project" value="TreeGrafter"/>
</dbReference>
<dbReference type="GO" id="GO:2001237">
    <property type="term" value="P:negative regulation of extrinsic apoptotic signaling pathway"/>
    <property type="evidence" value="ECO:0007669"/>
    <property type="project" value="TreeGrafter"/>
</dbReference>
<dbReference type="GO" id="GO:0048245">
    <property type="term" value="P:eosinophil chemotaxis"/>
    <property type="evidence" value="ECO:0007669"/>
    <property type="project" value="TreeGrafter"/>
</dbReference>
<dbReference type="GO" id="GO:0030593">
    <property type="term" value="P:neutrophil chemotaxis"/>
    <property type="evidence" value="ECO:0007669"/>
    <property type="project" value="TreeGrafter"/>
</dbReference>
<dbReference type="GO" id="GO:0048246">
    <property type="term" value="P:macrophage chemotaxis"/>
    <property type="evidence" value="ECO:0007669"/>
    <property type="project" value="TreeGrafter"/>
</dbReference>
<evidence type="ECO:0000256" key="2">
    <source>
        <dbReference type="RuleBase" id="RU102079"/>
    </source>
</evidence>
<dbReference type="AlphaFoldDB" id="A0A3Q3KLR1"/>